<dbReference type="Proteomes" id="UP000317839">
    <property type="component" value="Unassembled WGS sequence"/>
</dbReference>
<reference evidence="1 2" key="1">
    <citation type="submission" date="2019-06" db="EMBL/GenBank/DDBJ databases">
        <title>Draft genome of Aliikangiella marina GYP-15.</title>
        <authorList>
            <person name="Wang G."/>
        </authorList>
    </citation>
    <scope>NUCLEOTIDE SEQUENCE [LARGE SCALE GENOMIC DNA]</scope>
    <source>
        <strain evidence="1 2">GYP-15</strain>
    </source>
</reference>
<protein>
    <submittedName>
        <fullName evidence="1">Uncharacterized protein</fullName>
    </submittedName>
</protein>
<sequence>MKVGFVIVIAAVFGFTALVYFDSATQQNVYDFCQLNSSGNTVVELKTRADEQGFTFVEVDPRTIELTADGSFSLLNEHVCEVKVNDGRVVSQALVARSKIF</sequence>
<keyword evidence="2" id="KW-1185">Reference proteome</keyword>
<dbReference type="RefSeq" id="WP_142943647.1">
    <property type="nucleotide sequence ID" value="NZ_VIKR01000005.1"/>
</dbReference>
<dbReference type="AlphaFoldDB" id="A0A545T4Y8"/>
<comment type="caution">
    <text evidence="1">The sequence shown here is derived from an EMBL/GenBank/DDBJ whole genome shotgun (WGS) entry which is preliminary data.</text>
</comment>
<gene>
    <name evidence="1" type="ORF">FLL45_19055</name>
</gene>
<evidence type="ECO:0000313" key="2">
    <source>
        <dbReference type="Proteomes" id="UP000317839"/>
    </source>
</evidence>
<name>A0A545T4Y8_9GAMM</name>
<organism evidence="1 2">
    <name type="scientific">Aliikangiella marina</name>
    <dbReference type="NCBI Taxonomy" id="1712262"/>
    <lineage>
        <taxon>Bacteria</taxon>
        <taxon>Pseudomonadati</taxon>
        <taxon>Pseudomonadota</taxon>
        <taxon>Gammaproteobacteria</taxon>
        <taxon>Oceanospirillales</taxon>
        <taxon>Pleioneaceae</taxon>
        <taxon>Aliikangiella</taxon>
    </lineage>
</organism>
<proteinExistence type="predicted"/>
<accession>A0A545T4Y8</accession>
<dbReference type="EMBL" id="VIKR01000005">
    <property type="protein sequence ID" value="TQV72317.1"/>
    <property type="molecule type" value="Genomic_DNA"/>
</dbReference>
<evidence type="ECO:0000313" key="1">
    <source>
        <dbReference type="EMBL" id="TQV72317.1"/>
    </source>
</evidence>